<evidence type="ECO:0000313" key="7">
    <source>
        <dbReference type="Proteomes" id="UP000000374"/>
    </source>
</evidence>
<dbReference type="FunFam" id="3.40.30.10:FF:000013">
    <property type="entry name" value="Blast:Protein SCO1 homolog, mitochondrial"/>
    <property type="match status" value="1"/>
</dbReference>
<sequence length="206" mass="22114">MTAMLKRNTLKTIAAGAISISTLALISACSGKKAEFRGIDITGMNSAPDLALTDHNGQARHTRDFAGRVVTVFFGYTQCPDVCPTTLQEMAQVKQLLGEDGGRLQVIFVTVDPDRDTPEVLKAYMASFDPGFLALRGSAAQLAAVAKGFNVYYKKVDGNTPGNYTMDHSAGSYLYDTAGRLRVYHHYGSSAQALAADVKVLLAEAR</sequence>
<dbReference type="InterPro" id="IPR036249">
    <property type="entry name" value="Thioredoxin-like_sf"/>
</dbReference>
<proteinExistence type="inferred from homology"/>
<dbReference type="PROSITE" id="PS51352">
    <property type="entry name" value="THIOREDOXIN_2"/>
    <property type="match status" value="1"/>
</dbReference>
<accession>A1WHP6</accession>
<evidence type="ECO:0000256" key="2">
    <source>
        <dbReference type="ARBA" id="ARBA00023008"/>
    </source>
</evidence>
<evidence type="ECO:0000313" key="6">
    <source>
        <dbReference type="EMBL" id="ABM57153.1"/>
    </source>
</evidence>
<dbReference type="PANTHER" id="PTHR12151:SF25">
    <property type="entry name" value="LINALOOL DEHYDRATASE_ISOMERASE DOMAIN-CONTAINING PROTEIN"/>
    <property type="match status" value="1"/>
</dbReference>
<dbReference type="CDD" id="cd02968">
    <property type="entry name" value="SCO"/>
    <property type="match status" value="1"/>
</dbReference>
<keyword evidence="7" id="KW-1185">Reference proteome</keyword>
<feature type="binding site" evidence="3">
    <location>
        <position position="83"/>
    </location>
    <ligand>
        <name>Cu cation</name>
        <dbReference type="ChEBI" id="CHEBI:23378"/>
    </ligand>
</feature>
<organism evidence="6 7">
    <name type="scientific">Verminephrobacter eiseniae (strain EF01-2)</name>
    <dbReference type="NCBI Taxonomy" id="391735"/>
    <lineage>
        <taxon>Bacteria</taxon>
        <taxon>Pseudomonadati</taxon>
        <taxon>Pseudomonadota</taxon>
        <taxon>Betaproteobacteria</taxon>
        <taxon>Burkholderiales</taxon>
        <taxon>Comamonadaceae</taxon>
        <taxon>Verminephrobacter</taxon>
    </lineage>
</organism>
<evidence type="ECO:0000259" key="5">
    <source>
        <dbReference type="PROSITE" id="PS51352"/>
    </source>
</evidence>
<dbReference type="STRING" id="391735.Veis_1389"/>
<dbReference type="HOGENOM" id="CLU_050131_3_0_4"/>
<evidence type="ECO:0000256" key="4">
    <source>
        <dbReference type="PIRSR" id="PIRSR603782-2"/>
    </source>
</evidence>
<dbReference type="KEGG" id="vei:Veis_1389"/>
<dbReference type="GO" id="GO:0046872">
    <property type="term" value="F:metal ion binding"/>
    <property type="evidence" value="ECO:0007669"/>
    <property type="project" value="UniProtKB-KW"/>
</dbReference>
<feature type="binding site" evidence="3">
    <location>
        <position position="168"/>
    </location>
    <ligand>
        <name>Cu cation</name>
        <dbReference type="ChEBI" id="CHEBI:23378"/>
    </ligand>
</feature>
<reference evidence="7" key="1">
    <citation type="submission" date="2006-12" db="EMBL/GenBank/DDBJ databases">
        <title>Complete sequence of chromosome 1 of Verminephrobacter eiseniae EF01-2.</title>
        <authorList>
            <person name="Copeland A."/>
            <person name="Lucas S."/>
            <person name="Lapidus A."/>
            <person name="Barry K."/>
            <person name="Detter J.C."/>
            <person name="Glavina del Rio T."/>
            <person name="Dalin E."/>
            <person name="Tice H."/>
            <person name="Pitluck S."/>
            <person name="Chertkov O."/>
            <person name="Brettin T."/>
            <person name="Bruce D."/>
            <person name="Han C."/>
            <person name="Tapia R."/>
            <person name="Gilna P."/>
            <person name="Schmutz J."/>
            <person name="Larimer F."/>
            <person name="Land M."/>
            <person name="Hauser L."/>
            <person name="Kyrpides N."/>
            <person name="Kim E."/>
            <person name="Stahl D."/>
            <person name="Richardson P."/>
        </authorList>
    </citation>
    <scope>NUCLEOTIDE SEQUENCE [LARGE SCALE GENOMIC DNA]</scope>
    <source>
        <strain evidence="7">EF01-2</strain>
    </source>
</reference>
<feature type="disulfide bond" description="Redox-active" evidence="4">
    <location>
        <begin position="79"/>
        <end position="83"/>
    </location>
</feature>
<dbReference type="InterPro" id="IPR013766">
    <property type="entry name" value="Thioredoxin_domain"/>
</dbReference>
<evidence type="ECO:0000256" key="3">
    <source>
        <dbReference type="PIRSR" id="PIRSR603782-1"/>
    </source>
</evidence>
<comment type="similarity">
    <text evidence="1">Belongs to the SCO1/2 family.</text>
</comment>
<dbReference type="EMBL" id="CP000542">
    <property type="protein sequence ID" value="ABM57153.1"/>
    <property type="molecule type" value="Genomic_DNA"/>
</dbReference>
<name>A1WHP6_VEREI</name>
<keyword evidence="2 3" id="KW-0186">Copper</keyword>
<dbReference type="Gene3D" id="3.40.30.10">
    <property type="entry name" value="Glutaredoxin"/>
    <property type="match status" value="1"/>
</dbReference>
<feature type="binding site" evidence="3">
    <location>
        <position position="79"/>
    </location>
    <ligand>
        <name>Cu cation</name>
        <dbReference type="ChEBI" id="CHEBI:23378"/>
    </ligand>
</feature>
<keyword evidence="4" id="KW-1015">Disulfide bond</keyword>
<keyword evidence="3" id="KW-0479">Metal-binding</keyword>
<gene>
    <name evidence="6" type="ordered locus">Veis_1389</name>
</gene>
<dbReference type="AlphaFoldDB" id="A1WHP6"/>
<dbReference type="InterPro" id="IPR003782">
    <property type="entry name" value="SCO1/SenC"/>
</dbReference>
<dbReference type="Proteomes" id="UP000000374">
    <property type="component" value="Chromosome"/>
</dbReference>
<dbReference type="PROSITE" id="PS51257">
    <property type="entry name" value="PROKAR_LIPOPROTEIN"/>
    <property type="match status" value="1"/>
</dbReference>
<evidence type="ECO:0000256" key="1">
    <source>
        <dbReference type="ARBA" id="ARBA00010996"/>
    </source>
</evidence>
<dbReference type="PANTHER" id="PTHR12151">
    <property type="entry name" value="ELECTRON TRANSPORT PROTIN SCO1/SENC FAMILY MEMBER"/>
    <property type="match status" value="1"/>
</dbReference>
<dbReference type="Pfam" id="PF02630">
    <property type="entry name" value="SCO1-SenC"/>
    <property type="match status" value="1"/>
</dbReference>
<dbReference type="SUPFAM" id="SSF52833">
    <property type="entry name" value="Thioredoxin-like"/>
    <property type="match status" value="1"/>
</dbReference>
<feature type="domain" description="Thioredoxin" evidence="5">
    <location>
        <begin position="41"/>
        <end position="203"/>
    </location>
</feature>
<protein>
    <submittedName>
        <fullName evidence="6">Electron transport protein SCO1/SenC</fullName>
    </submittedName>
</protein>
<dbReference type="eggNOG" id="COG1999">
    <property type="taxonomic scope" value="Bacteria"/>
</dbReference>